<feature type="transmembrane region" description="Helical" evidence="1">
    <location>
        <begin position="128"/>
        <end position="161"/>
    </location>
</feature>
<reference evidence="2 3" key="1">
    <citation type="submission" date="2019-05" db="EMBL/GenBank/DDBJ databases">
        <title>Dyadobacter AR-3-8 sp. nov., isolated from arctic soil.</title>
        <authorList>
            <person name="Chaudhary D.K."/>
        </authorList>
    </citation>
    <scope>NUCLEOTIDE SEQUENCE [LARGE SCALE GENOMIC DNA]</scope>
    <source>
        <strain evidence="2 3">AR-3-8</strain>
    </source>
</reference>
<keyword evidence="1" id="KW-0812">Transmembrane</keyword>
<evidence type="ECO:0008006" key="4">
    <source>
        <dbReference type="Google" id="ProtNLM"/>
    </source>
</evidence>
<dbReference type="OrthoDB" id="177982at2"/>
<dbReference type="RefSeq" id="WP_137340054.1">
    <property type="nucleotide sequence ID" value="NZ_BSQH01000014.1"/>
</dbReference>
<feature type="transmembrane region" description="Helical" evidence="1">
    <location>
        <begin position="75"/>
        <end position="94"/>
    </location>
</feature>
<keyword evidence="3" id="KW-1185">Reference proteome</keyword>
<keyword evidence="1" id="KW-1133">Transmembrane helix</keyword>
<dbReference type="Proteomes" id="UP000304900">
    <property type="component" value="Unassembled WGS sequence"/>
</dbReference>
<feature type="transmembrane region" description="Helical" evidence="1">
    <location>
        <begin position="173"/>
        <end position="194"/>
    </location>
</feature>
<sequence>MGWVKKPWTEGKLAFSDLWNSHNEHRIFPTRLLTLLSFELTGVWSNLTETRLNILLGASTPLLLIWLLYKGRELYGLRWLVVAVIVAGAVFPFSWENLLIGFQSQFYFLNLFTLSALALAVFRSRSTSAMVVVAGLCCLSIVTMASGLVTPIAIAIVYAADGYTQKNWSPKKLLVISILLIIAATGYFTMPYVAGHNFLHAQNMTEMVKTTIRVMGWPLTDHKLYIGLMWLPTLITIPVLLSNRRFTRFDLLMFGCFIWTGAEVLALAYGRGHALFDVSSRYTEILHLGLAGNAWFVIRPTEEFFSGQKSKIAITIVALLFFAALFFSHAQRFPLDIVTMKNDRAIRLIQTKNVHLYLKTRDKKPSKNPGCISPIQIQKTFKRYLTIRV</sequence>
<dbReference type="EMBL" id="SZVO01000004">
    <property type="protein sequence ID" value="TKT92509.1"/>
    <property type="molecule type" value="Genomic_DNA"/>
</dbReference>
<comment type="caution">
    <text evidence="2">The sequence shown here is derived from an EMBL/GenBank/DDBJ whole genome shotgun (WGS) entry which is preliminary data.</text>
</comment>
<gene>
    <name evidence="2" type="ORF">FDK13_11150</name>
</gene>
<dbReference type="AlphaFoldDB" id="A0A4U6D587"/>
<keyword evidence="1" id="KW-0472">Membrane</keyword>
<organism evidence="2 3">
    <name type="scientific">Dyadobacter frigoris</name>
    <dbReference type="NCBI Taxonomy" id="2576211"/>
    <lineage>
        <taxon>Bacteria</taxon>
        <taxon>Pseudomonadati</taxon>
        <taxon>Bacteroidota</taxon>
        <taxon>Cytophagia</taxon>
        <taxon>Cytophagales</taxon>
        <taxon>Spirosomataceae</taxon>
        <taxon>Dyadobacter</taxon>
    </lineage>
</organism>
<feature type="transmembrane region" description="Helical" evidence="1">
    <location>
        <begin position="106"/>
        <end position="122"/>
    </location>
</feature>
<accession>A0A4U6D587</accession>
<proteinExistence type="predicted"/>
<feature type="transmembrane region" description="Helical" evidence="1">
    <location>
        <begin position="249"/>
        <end position="269"/>
    </location>
</feature>
<evidence type="ECO:0000256" key="1">
    <source>
        <dbReference type="SAM" id="Phobius"/>
    </source>
</evidence>
<feature type="transmembrane region" description="Helical" evidence="1">
    <location>
        <begin position="224"/>
        <end position="242"/>
    </location>
</feature>
<feature type="transmembrane region" description="Helical" evidence="1">
    <location>
        <begin position="310"/>
        <end position="330"/>
    </location>
</feature>
<evidence type="ECO:0000313" key="2">
    <source>
        <dbReference type="EMBL" id="TKT92509.1"/>
    </source>
</evidence>
<evidence type="ECO:0000313" key="3">
    <source>
        <dbReference type="Proteomes" id="UP000304900"/>
    </source>
</evidence>
<feature type="transmembrane region" description="Helical" evidence="1">
    <location>
        <begin position="52"/>
        <end position="69"/>
    </location>
</feature>
<protein>
    <recommendedName>
        <fullName evidence="4">Glycosyltransferase RgtA/B/C/D-like domain-containing protein</fullName>
    </recommendedName>
</protein>
<name>A0A4U6D587_9BACT</name>